<evidence type="ECO:0000313" key="8">
    <source>
        <dbReference type="Proteomes" id="UP001149163"/>
    </source>
</evidence>
<evidence type="ECO:0000256" key="4">
    <source>
        <dbReference type="ARBA" id="ARBA00023242"/>
    </source>
</evidence>
<reference evidence="7" key="2">
    <citation type="journal article" date="2023" name="IMA Fungus">
        <title>Comparative genomic study of the Penicillium genus elucidates a diverse pangenome and 15 lateral gene transfer events.</title>
        <authorList>
            <person name="Petersen C."/>
            <person name="Sorensen T."/>
            <person name="Nielsen M.R."/>
            <person name="Sondergaard T.E."/>
            <person name="Sorensen J.L."/>
            <person name="Fitzpatrick D.A."/>
            <person name="Frisvad J.C."/>
            <person name="Nielsen K.L."/>
        </authorList>
    </citation>
    <scope>NUCLEOTIDE SEQUENCE</scope>
    <source>
        <strain evidence="7">IBT 26290</strain>
    </source>
</reference>
<gene>
    <name evidence="7" type="ORF">N7482_002918</name>
</gene>
<dbReference type="InterPro" id="IPR007219">
    <property type="entry name" value="XnlR_reg_dom"/>
</dbReference>
<feature type="region of interest" description="Disordered" evidence="5">
    <location>
        <begin position="524"/>
        <end position="559"/>
    </location>
</feature>
<dbReference type="RefSeq" id="XP_056548649.1">
    <property type="nucleotide sequence ID" value="XM_056685043.1"/>
</dbReference>
<sequence>MMAAGPSSYRNNNNIDTIAKKSLQSTLKLNHLPLQAGNSKQSGAGTIGKLLSGDGKSRYIDSSLWLDAEEVDMREISEHEEEEEEHDPTAIGPGSLIEDPISGALLGVSHSLDQYHPRHVDAMKLWTVHVHNVELLCKMLHIPTTANMVEIASQQLAAASKANECLLFAIYHSAVFSITDEDCVQEFRQSRTPLMSLYRNAFQQALINASWLKTTEMPVLQALVLFLVAMRTQMDPHTFWILTGVAVRIAQRMGLHRDGESLGLPPFEVEIRRRLFWQLLPLEGYAGQVSGTGIALAPDSWDTKQPLNINDDQIYPGMTQRPVEQKGASEMIFCLTKAEISNFYTRTGVRMKEVGASIQFRASTELESAIDRVLGIIETKYLRYCDIGNPLHFLTLGIARSAANMARLRNRMTKRTNIDDRERRELFHLAQTILDTDSVLCSNPNLKNFQWQIKVFFLWDALLCMLTSLAKVGFLSGAELNTTWRKMENIYSNRPEILEARKGGALHIAPAFITTLRSSYRKTKPKITGSPDYNNINNPNGNDDNDDNTTSDAVTEESLSPSLDDIFSSLDGAELDFGSADWTFWDQLYR</sequence>
<evidence type="ECO:0000256" key="3">
    <source>
        <dbReference type="ARBA" id="ARBA00023163"/>
    </source>
</evidence>
<dbReference type="OrthoDB" id="435881at2759"/>
<keyword evidence="3" id="KW-0804">Transcription</keyword>
<dbReference type="PANTHER" id="PTHR31001">
    <property type="entry name" value="UNCHARACTERIZED TRANSCRIPTIONAL REGULATORY PROTEIN"/>
    <property type="match status" value="1"/>
</dbReference>
<feature type="domain" description="Xylanolytic transcriptional activator regulatory" evidence="6">
    <location>
        <begin position="239"/>
        <end position="312"/>
    </location>
</feature>
<dbReference type="GO" id="GO:0008270">
    <property type="term" value="F:zinc ion binding"/>
    <property type="evidence" value="ECO:0007669"/>
    <property type="project" value="InterPro"/>
</dbReference>
<dbReference type="PANTHER" id="PTHR31001:SF85">
    <property type="entry name" value="ZN(II)2CYS6 TRANSCRIPTION FACTOR (EUROFUNG)"/>
    <property type="match status" value="1"/>
</dbReference>
<comment type="subcellular location">
    <subcellularLocation>
        <location evidence="1">Nucleus</location>
    </subcellularLocation>
</comment>
<accession>A0A9W9IMK9</accession>
<organism evidence="7 8">
    <name type="scientific">Penicillium canariense</name>
    <dbReference type="NCBI Taxonomy" id="189055"/>
    <lineage>
        <taxon>Eukaryota</taxon>
        <taxon>Fungi</taxon>
        <taxon>Dikarya</taxon>
        <taxon>Ascomycota</taxon>
        <taxon>Pezizomycotina</taxon>
        <taxon>Eurotiomycetes</taxon>
        <taxon>Eurotiomycetidae</taxon>
        <taxon>Eurotiales</taxon>
        <taxon>Aspergillaceae</taxon>
        <taxon>Penicillium</taxon>
    </lineage>
</organism>
<feature type="compositionally biased region" description="Low complexity" evidence="5">
    <location>
        <begin position="532"/>
        <end position="542"/>
    </location>
</feature>
<proteinExistence type="predicted"/>
<evidence type="ECO:0000259" key="6">
    <source>
        <dbReference type="SMART" id="SM00906"/>
    </source>
</evidence>
<dbReference type="Proteomes" id="UP001149163">
    <property type="component" value="Unassembled WGS sequence"/>
</dbReference>
<evidence type="ECO:0000256" key="5">
    <source>
        <dbReference type="SAM" id="MobiDB-lite"/>
    </source>
</evidence>
<name>A0A9W9IMK9_9EURO</name>
<evidence type="ECO:0000313" key="7">
    <source>
        <dbReference type="EMBL" id="KAJ5177041.1"/>
    </source>
</evidence>
<evidence type="ECO:0000256" key="2">
    <source>
        <dbReference type="ARBA" id="ARBA00023015"/>
    </source>
</evidence>
<dbReference type="CDD" id="cd12148">
    <property type="entry name" value="fungal_TF_MHR"/>
    <property type="match status" value="1"/>
</dbReference>
<dbReference type="GeneID" id="81424219"/>
<keyword evidence="2" id="KW-0805">Transcription regulation</keyword>
<dbReference type="GO" id="GO:0003677">
    <property type="term" value="F:DNA binding"/>
    <property type="evidence" value="ECO:0007669"/>
    <property type="project" value="InterPro"/>
</dbReference>
<dbReference type="EMBL" id="JAPQKN010000001">
    <property type="protein sequence ID" value="KAJ5177041.1"/>
    <property type="molecule type" value="Genomic_DNA"/>
</dbReference>
<reference evidence="7" key="1">
    <citation type="submission" date="2022-11" db="EMBL/GenBank/DDBJ databases">
        <authorList>
            <person name="Petersen C."/>
        </authorList>
    </citation>
    <scope>NUCLEOTIDE SEQUENCE</scope>
    <source>
        <strain evidence="7">IBT 26290</strain>
    </source>
</reference>
<dbReference type="InterPro" id="IPR050613">
    <property type="entry name" value="Sec_Metabolite_Reg"/>
</dbReference>
<dbReference type="GO" id="GO:0006351">
    <property type="term" value="P:DNA-templated transcription"/>
    <property type="evidence" value="ECO:0007669"/>
    <property type="project" value="InterPro"/>
</dbReference>
<dbReference type="AlphaFoldDB" id="A0A9W9IMK9"/>
<dbReference type="GO" id="GO:0005634">
    <property type="term" value="C:nucleus"/>
    <property type="evidence" value="ECO:0007669"/>
    <property type="project" value="UniProtKB-SubCell"/>
</dbReference>
<evidence type="ECO:0000256" key="1">
    <source>
        <dbReference type="ARBA" id="ARBA00004123"/>
    </source>
</evidence>
<keyword evidence="8" id="KW-1185">Reference proteome</keyword>
<protein>
    <recommendedName>
        <fullName evidence="6">Xylanolytic transcriptional activator regulatory domain-containing protein</fullName>
    </recommendedName>
</protein>
<dbReference type="SMART" id="SM00906">
    <property type="entry name" value="Fungal_trans"/>
    <property type="match status" value="1"/>
</dbReference>
<dbReference type="Pfam" id="PF04082">
    <property type="entry name" value="Fungal_trans"/>
    <property type="match status" value="1"/>
</dbReference>
<keyword evidence="4" id="KW-0539">Nucleus</keyword>
<comment type="caution">
    <text evidence="7">The sequence shown here is derived from an EMBL/GenBank/DDBJ whole genome shotgun (WGS) entry which is preliminary data.</text>
</comment>
<feature type="compositionally biased region" description="Polar residues" evidence="5">
    <location>
        <begin position="550"/>
        <end position="559"/>
    </location>
</feature>